<evidence type="ECO:0000313" key="3">
    <source>
        <dbReference type="EMBL" id="KAJ1361907.1"/>
    </source>
</evidence>
<dbReference type="PANTHER" id="PTHR10654">
    <property type="entry name" value="CAS SCAFFOLDING PROTEIN"/>
    <property type="match status" value="1"/>
</dbReference>
<dbReference type="GO" id="GO:0016477">
    <property type="term" value="P:cell migration"/>
    <property type="evidence" value="ECO:0007669"/>
    <property type="project" value="TreeGrafter"/>
</dbReference>
<evidence type="ECO:0000259" key="2">
    <source>
        <dbReference type="Pfam" id="PF12026"/>
    </source>
</evidence>
<protein>
    <submittedName>
        <fullName evidence="3">Neural cell expressed, developmentally down-regulated 9</fullName>
    </submittedName>
</protein>
<dbReference type="GO" id="GO:0005737">
    <property type="term" value="C:cytoplasm"/>
    <property type="evidence" value="ECO:0007669"/>
    <property type="project" value="TreeGrafter"/>
</dbReference>
<proteinExistence type="predicted"/>
<gene>
    <name evidence="3" type="primary">NEDD9_3</name>
    <name evidence="3" type="ORF">KIN20_021292</name>
</gene>
<dbReference type="GO" id="GO:0005886">
    <property type="term" value="C:plasma membrane"/>
    <property type="evidence" value="ECO:0007669"/>
    <property type="project" value="TreeGrafter"/>
</dbReference>
<evidence type="ECO:0000256" key="1">
    <source>
        <dbReference type="ARBA" id="ARBA00022553"/>
    </source>
</evidence>
<dbReference type="GO" id="GO:0007169">
    <property type="term" value="P:cell surface receptor protein tyrosine kinase signaling pathway"/>
    <property type="evidence" value="ECO:0007669"/>
    <property type="project" value="TreeGrafter"/>
</dbReference>
<dbReference type="AlphaFoldDB" id="A0AAD5MP06"/>
<dbReference type="InterPro" id="IPR037362">
    <property type="entry name" value="CAS_fam"/>
</dbReference>
<sequence length="101" mass="11349">MLSFVIPSSIRVFIRIQIILAAHKLIYIGDTVSQCVSDRTISNSIRQCADRLCEIQKECVKAMKLASEESPELESMQGMIDSIIAVSKTAHEMKMLVKQFC</sequence>
<name>A0AAD5MP06_PARTN</name>
<reference evidence="3" key="1">
    <citation type="submission" date="2021-06" db="EMBL/GenBank/DDBJ databases">
        <title>Parelaphostrongylus tenuis whole genome reference sequence.</title>
        <authorList>
            <person name="Garwood T.J."/>
            <person name="Larsen P.A."/>
            <person name="Fountain-Jones N.M."/>
            <person name="Garbe J.R."/>
            <person name="Macchietto M.G."/>
            <person name="Kania S.A."/>
            <person name="Gerhold R.W."/>
            <person name="Richards J.E."/>
            <person name="Wolf T.M."/>
        </authorList>
    </citation>
    <scope>NUCLEOTIDE SEQUENCE</scope>
    <source>
        <strain evidence="3">MNPRO001-30</strain>
        <tissue evidence="3">Meninges</tissue>
    </source>
</reference>
<dbReference type="Pfam" id="PF12026">
    <property type="entry name" value="CAS_C"/>
    <property type="match status" value="1"/>
</dbReference>
<dbReference type="Proteomes" id="UP001196413">
    <property type="component" value="Unassembled WGS sequence"/>
</dbReference>
<keyword evidence="4" id="KW-1185">Reference proteome</keyword>
<organism evidence="3 4">
    <name type="scientific">Parelaphostrongylus tenuis</name>
    <name type="common">Meningeal worm</name>
    <dbReference type="NCBI Taxonomy" id="148309"/>
    <lineage>
        <taxon>Eukaryota</taxon>
        <taxon>Metazoa</taxon>
        <taxon>Ecdysozoa</taxon>
        <taxon>Nematoda</taxon>
        <taxon>Chromadorea</taxon>
        <taxon>Rhabditida</taxon>
        <taxon>Rhabditina</taxon>
        <taxon>Rhabditomorpha</taxon>
        <taxon>Strongyloidea</taxon>
        <taxon>Metastrongylidae</taxon>
        <taxon>Parelaphostrongylus</taxon>
    </lineage>
</organism>
<accession>A0AAD5MP06</accession>
<evidence type="ECO:0000313" key="4">
    <source>
        <dbReference type="Proteomes" id="UP001196413"/>
    </source>
</evidence>
<comment type="caution">
    <text evidence="3">The sequence shown here is derived from an EMBL/GenBank/DDBJ whole genome shotgun (WGS) entry which is preliminary data.</text>
</comment>
<dbReference type="Gene3D" id="1.20.120.230">
    <property type="entry name" value="Alpha-catenin/vinculin-like"/>
    <property type="match status" value="1"/>
</dbReference>
<dbReference type="PANTHER" id="PTHR10654:SF18">
    <property type="entry name" value="IP17195P"/>
    <property type="match status" value="1"/>
</dbReference>
<dbReference type="InterPro" id="IPR021901">
    <property type="entry name" value="CAS_C"/>
</dbReference>
<keyword evidence="1" id="KW-0597">Phosphoprotein</keyword>
<feature type="domain" description="CAS family C-terminal" evidence="2">
    <location>
        <begin position="18"/>
        <end position="96"/>
    </location>
</feature>
<dbReference type="EMBL" id="JAHQIW010004299">
    <property type="protein sequence ID" value="KAJ1361907.1"/>
    <property type="molecule type" value="Genomic_DNA"/>
</dbReference>